<dbReference type="PANTHER" id="PTHR43149:SF1">
    <property type="entry name" value="DELTA(3,5)-DELTA(2,4)-DIENOYL-COA ISOMERASE, MITOCHONDRIAL"/>
    <property type="match status" value="1"/>
</dbReference>
<proteinExistence type="inferred from homology"/>
<evidence type="ECO:0000256" key="1">
    <source>
        <dbReference type="ARBA" id="ARBA00005254"/>
    </source>
</evidence>
<gene>
    <name evidence="2" type="ORF">Ccrd_006516</name>
</gene>
<dbReference type="InterPro" id="IPR045002">
    <property type="entry name" value="Ech1-like"/>
</dbReference>
<dbReference type="InterPro" id="IPR001753">
    <property type="entry name" value="Enoyl-CoA_hydra/iso"/>
</dbReference>
<dbReference type="GO" id="GO:0051750">
    <property type="term" value="F:delta(3,5)-delta(2,4)-dienoyl-CoA isomerase activity"/>
    <property type="evidence" value="ECO:0007669"/>
    <property type="project" value="TreeGrafter"/>
</dbReference>
<evidence type="ECO:0000313" key="2">
    <source>
        <dbReference type="EMBL" id="KVH91460.1"/>
    </source>
</evidence>
<organism evidence="2 3">
    <name type="scientific">Cynara cardunculus var. scolymus</name>
    <name type="common">Globe artichoke</name>
    <name type="synonym">Cynara scolymus</name>
    <dbReference type="NCBI Taxonomy" id="59895"/>
    <lineage>
        <taxon>Eukaryota</taxon>
        <taxon>Viridiplantae</taxon>
        <taxon>Streptophyta</taxon>
        <taxon>Embryophyta</taxon>
        <taxon>Tracheophyta</taxon>
        <taxon>Spermatophyta</taxon>
        <taxon>Magnoliopsida</taxon>
        <taxon>eudicotyledons</taxon>
        <taxon>Gunneridae</taxon>
        <taxon>Pentapetalae</taxon>
        <taxon>asterids</taxon>
        <taxon>campanulids</taxon>
        <taxon>Asterales</taxon>
        <taxon>Asteraceae</taxon>
        <taxon>Carduoideae</taxon>
        <taxon>Cardueae</taxon>
        <taxon>Carduinae</taxon>
        <taxon>Cynara</taxon>
    </lineage>
</organism>
<comment type="caution">
    <text evidence="2">The sequence shown here is derived from an EMBL/GenBank/DDBJ whole genome shotgun (WGS) entry which is preliminary data.</text>
</comment>
<dbReference type="GO" id="GO:0005777">
    <property type="term" value="C:peroxisome"/>
    <property type="evidence" value="ECO:0007669"/>
    <property type="project" value="TreeGrafter"/>
</dbReference>
<dbReference type="AlphaFoldDB" id="A0A103XIM7"/>
<dbReference type="Pfam" id="PF00378">
    <property type="entry name" value="ECH_1"/>
    <property type="match status" value="1"/>
</dbReference>
<name>A0A103XIM7_CYNCS</name>
<comment type="similarity">
    <text evidence="1">Belongs to the enoyl-CoA hydratase/isomerase family.</text>
</comment>
<dbReference type="SUPFAM" id="SSF52096">
    <property type="entry name" value="ClpP/crotonase"/>
    <property type="match status" value="1"/>
</dbReference>
<dbReference type="InterPro" id="IPR029045">
    <property type="entry name" value="ClpP/crotonase-like_dom_sf"/>
</dbReference>
<keyword evidence="3" id="KW-1185">Reference proteome</keyword>
<protein>
    <submittedName>
        <fullName evidence="2">Crotonase superfamily</fullName>
    </submittedName>
</protein>
<dbReference type="STRING" id="59895.A0A103XIM7"/>
<accession>A0A103XIM7</accession>
<sequence length="101" mass="11094">MKTKSPTIHSGHAIVSKRNANHNLKHLGCPVERSLRQIKFTHDAITAIDNCWKPVMAAVQGACIDGGVDIITACDMRFCTEHAYFFVKEVDLAITVDLGSL</sequence>
<reference evidence="2 3" key="1">
    <citation type="journal article" date="2016" name="Sci. Rep.">
        <title>The genome sequence of the outbreeding globe artichoke constructed de novo incorporating a phase-aware low-pass sequencing strategy of F1 progeny.</title>
        <authorList>
            <person name="Scaglione D."/>
            <person name="Reyes-Chin-Wo S."/>
            <person name="Acquadro A."/>
            <person name="Froenicke L."/>
            <person name="Portis E."/>
            <person name="Beitel C."/>
            <person name="Tirone M."/>
            <person name="Mauro R."/>
            <person name="Lo Monaco A."/>
            <person name="Mauromicale G."/>
            <person name="Faccioli P."/>
            <person name="Cattivelli L."/>
            <person name="Rieseberg L."/>
            <person name="Michelmore R."/>
            <person name="Lanteri S."/>
        </authorList>
    </citation>
    <scope>NUCLEOTIDE SEQUENCE [LARGE SCALE GENOMIC DNA]</scope>
    <source>
        <strain evidence="2">2C</strain>
    </source>
</reference>
<dbReference type="EMBL" id="LEKV01004962">
    <property type="protein sequence ID" value="KVH91460.1"/>
    <property type="molecule type" value="Genomic_DNA"/>
</dbReference>
<dbReference type="PANTHER" id="PTHR43149">
    <property type="entry name" value="ENOYL-COA HYDRATASE"/>
    <property type="match status" value="1"/>
</dbReference>
<dbReference type="CDD" id="cd06558">
    <property type="entry name" value="crotonase-like"/>
    <property type="match status" value="1"/>
</dbReference>
<dbReference type="Gramene" id="KVH91460">
    <property type="protein sequence ID" value="KVH91460"/>
    <property type="gene ID" value="Ccrd_006516"/>
</dbReference>
<dbReference type="Proteomes" id="UP000243975">
    <property type="component" value="Unassembled WGS sequence"/>
</dbReference>
<evidence type="ECO:0000313" key="3">
    <source>
        <dbReference type="Proteomes" id="UP000243975"/>
    </source>
</evidence>
<dbReference type="Gene3D" id="3.90.226.10">
    <property type="entry name" value="2-enoyl-CoA Hydratase, Chain A, domain 1"/>
    <property type="match status" value="1"/>
</dbReference>